<dbReference type="EMBL" id="MK507817">
    <property type="protein sequence ID" value="QBM79011.1"/>
    <property type="molecule type" value="Genomic_DNA"/>
</dbReference>
<dbReference type="InterPro" id="IPR000504">
    <property type="entry name" value="RRM_dom"/>
</dbReference>
<evidence type="ECO:0000313" key="2">
    <source>
        <dbReference type="EMBL" id="QBM79011.1"/>
    </source>
</evidence>
<evidence type="ECO:0000259" key="1">
    <source>
        <dbReference type="PROSITE" id="PS50102"/>
    </source>
</evidence>
<dbReference type="PROSITE" id="PS50102">
    <property type="entry name" value="RRM"/>
    <property type="match status" value="1"/>
</dbReference>
<dbReference type="SUPFAM" id="SSF54928">
    <property type="entry name" value="RNA-binding domain, RBD"/>
    <property type="match status" value="1"/>
</dbReference>
<feature type="domain" description="RRM" evidence="1">
    <location>
        <begin position="110"/>
        <end position="186"/>
    </location>
</feature>
<dbReference type="InterPro" id="IPR035979">
    <property type="entry name" value="RBD_domain_sf"/>
</dbReference>
<organism evidence="2">
    <name type="scientific">Helicoverpa armigera nucleopolyhedrovirus</name>
    <dbReference type="NCBI Taxonomy" id="51313"/>
    <lineage>
        <taxon>Viruses</taxon>
        <taxon>Viruses incertae sedis</taxon>
        <taxon>Naldaviricetes</taxon>
        <taxon>Lefavirales</taxon>
        <taxon>Baculoviridae</taxon>
        <taxon>Alphabaculovirus</taxon>
        <taxon>Alphabaculovirus helarmigerae</taxon>
    </lineage>
</organism>
<protein>
    <recommendedName>
        <fullName evidence="1">RRM domain-containing protein</fullName>
    </recommendedName>
</protein>
<dbReference type="Gene3D" id="3.30.70.330">
    <property type="match status" value="1"/>
</dbReference>
<sequence>MRILSYILLKSAITSVIVPNRCLTNHVSDYYRTIMSETATTPTNRTDLKNTLTKLREQLKCESDRLLGFVDIVSNFETAVESSLNAYVENLISTNLANRIMLRYTTLNRLRIWWTVLPDQTETNAGITEEYLRSYFDQYGYIVSLIVCSQMLGCAVVEYETQQSAEEAFETENAKNNKFKLTWYSDTQMYPRIHYVPNINPDHYDRVQNIIRKHKAARISSLSLRA</sequence>
<name>A0A482ER88_9ABAC</name>
<proteinExistence type="predicted"/>
<dbReference type="GO" id="GO:0003723">
    <property type="term" value="F:RNA binding"/>
    <property type="evidence" value="ECO:0007669"/>
    <property type="project" value="InterPro"/>
</dbReference>
<accession>A0A482ER88</accession>
<dbReference type="InterPro" id="IPR012677">
    <property type="entry name" value="Nucleotide-bd_a/b_plait_sf"/>
</dbReference>
<dbReference type="Pfam" id="PF00076">
    <property type="entry name" value="RRM_1"/>
    <property type="match status" value="1"/>
</dbReference>
<reference evidence="2" key="1">
    <citation type="submission" date="2019-02" db="EMBL/GenBank/DDBJ databases">
        <title>Whole genome sequence analysis of the Helicoverpa armigera single nucleopolyhedrovirus isolated from unreported host Heliothis peltigera.</title>
        <authorList>
            <person name="Eroglu G.B."/>
            <person name="Inan C."/>
            <person name="Demirbag Z."/>
        </authorList>
    </citation>
    <scope>NUCLEOTIDE SEQUENCE</scope>
    <source>
        <strain evidence="2">HearNPV-TR</strain>
    </source>
</reference>